<feature type="region of interest" description="Disordered" evidence="1">
    <location>
        <begin position="31"/>
        <end position="72"/>
    </location>
</feature>
<dbReference type="EMBL" id="MW015081">
    <property type="protein sequence ID" value="QPX48132.1"/>
    <property type="molecule type" value="Genomic_DNA"/>
</dbReference>
<reference evidence="2" key="1">
    <citation type="submission" date="2020-09" db="EMBL/GenBank/DDBJ databases">
        <authorList>
            <person name="Zhang D."/>
            <person name="Hatherill J.R."/>
            <person name="Ramirez J.F."/>
            <person name="Edinger B."/>
            <person name="Balarin R."/>
            <person name="Sullivan A."/>
            <person name="Humpal K.M."/>
            <person name="Guseva A."/>
            <person name="Butela K.A."/>
            <person name="Garlena R.A."/>
            <person name="Russell D.A."/>
            <person name="Pope W.H."/>
            <person name="Jacobs-Sera D."/>
            <person name="Hatfull G.F."/>
        </authorList>
    </citation>
    <scope>NUCLEOTIDE SEQUENCE</scope>
</reference>
<dbReference type="RefSeq" id="YP_010670142.1">
    <property type="nucleotide sequence ID" value="NC_070963.1"/>
</dbReference>
<sequence length="276" mass="30376">MKTFQEFQESAAIARGALGLLRSAAKAGRVVRTADGGRRVTSAARAARTATSRAVAPKGPPKSKSFTNNDYRDTNSDLAAFKKAGFRANKQDIKSRFNFDGTTDPKVNTFHDRGSLYSTTVSRHKNQATYAQRQLPNKVGYERTATGDHKKTARPTAKRAFFLKQLKGQMGGTRTPKQVADLEVGTRSDYYRKNDPEDLIGRGKEFVQTLKDIPDKLWQSGVKPGSKVTGHPGAVMPGEIDKVKGREKRAKLYKKLAGSKMTKMNPVTHTLVGTMQ</sequence>
<name>A0A879R1R4_9CAUD</name>
<protein>
    <submittedName>
        <fullName evidence="2">Uncharacterized protein</fullName>
    </submittedName>
</protein>
<dbReference type="GeneID" id="77946337"/>
<feature type="compositionally biased region" description="Low complexity" evidence="1">
    <location>
        <begin position="39"/>
        <end position="56"/>
    </location>
</feature>
<dbReference type="Proteomes" id="UP000664915">
    <property type="component" value="Segment"/>
</dbReference>
<dbReference type="KEGG" id="vg:77946337"/>
<organism evidence="2 3">
    <name type="scientific">Synechococcus phage S-SRM01</name>
    <dbReference type="NCBI Taxonomy" id="2781608"/>
    <lineage>
        <taxon>Viruses</taxon>
        <taxon>Duplodnaviria</taxon>
        <taxon>Heunggongvirae</taxon>
        <taxon>Uroviricota</taxon>
        <taxon>Caudoviricetes</taxon>
        <taxon>Pantevenvirales</taxon>
        <taxon>Kyanoviridae</taxon>
        <taxon>Serangoonvirus</taxon>
        <taxon>Serangoonvirus essarone</taxon>
    </lineage>
</organism>
<proteinExistence type="predicted"/>
<evidence type="ECO:0000256" key="1">
    <source>
        <dbReference type="SAM" id="MobiDB-lite"/>
    </source>
</evidence>
<accession>A0A879R1R4</accession>
<evidence type="ECO:0000313" key="3">
    <source>
        <dbReference type="Proteomes" id="UP000664915"/>
    </source>
</evidence>
<keyword evidence="3" id="KW-1185">Reference proteome</keyword>
<evidence type="ECO:0000313" key="2">
    <source>
        <dbReference type="EMBL" id="QPX48132.1"/>
    </source>
</evidence>